<keyword evidence="7" id="KW-1185">Reference proteome</keyword>
<feature type="compositionally biased region" description="Basic and acidic residues" evidence="3">
    <location>
        <begin position="294"/>
        <end position="305"/>
    </location>
</feature>
<feature type="domain" description="NTF2" evidence="5">
    <location>
        <begin position="62"/>
        <end position="177"/>
    </location>
</feature>
<dbReference type="GO" id="GO:0005829">
    <property type="term" value="C:cytosol"/>
    <property type="evidence" value="ECO:0007669"/>
    <property type="project" value="TreeGrafter"/>
</dbReference>
<dbReference type="Pfam" id="PF02136">
    <property type="entry name" value="NTF2"/>
    <property type="match status" value="1"/>
</dbReference>
<dbReference type="GO" id="GO:1990904">
    <property type="term" value="C:ribonucleoprotein complex"/>
    <property type="evidence" value="ECO:0007669"/>
    <property type="project" value="TreeGrafter"/>
</dbReference>
<feature type="region of interest" description="Disordered" evidence="3">
    <location>
        <begin position="1"/>
        <end position="57"/>
    </location>
</feature>
<dbReference type="EMBL" id="MU003812">
    <property type="protein sequence ID" value="KAF2719387.1"/>
    <property type="molecule type" value="Genomic_DNA"/>
</dbReference>
<dbReference type="CDD" id="cd00590">
    <property type="entry name" value="RRM_SF"/>
    <property type="match status" value="1"/>
</dbReference>
<dbReference type="PANTHER" id="PTHR10693:SF20">
    <property type="entry name" value="AT27578P"/>
    <property type="match status" value="1"/>
</dbReference>
<feature type="compositionally biased region" description="Pro residues" evidence="3">
    <location>
        <begin position="306"/>
        <end position="327"/>
    </location>
</feature>
<dbReference type="OrthoDB" id="339151at2759"/>
<feature type="compositionally biased region" description="Basic and acidic residues" evidence="3">
    <location>
        <begin position="229"/>
        <end position="245"/>
    </location>
</feature>
<dbReference type="SUPFAM" id="SSF54427">
    <property type="entry name" value="NTF2-like"/>
    <property type="match status" value="1"/>
</dbReference>
<feature type="compositionally biased region" description="Low complexity" evidence="3">
    <location>
        <begin position="271"/>
        <end position="285"/>
    </location>
</feature>
<dbReference type="SMART" id="SM00360">
    <property type="entry name" value="RRM"/>
    <property type="match status" value="1"/>
</dbReference>
<dbReference type="Gene3D" id="3.10.450.50">
    <property type="match status" value="1"/>
</dbReference>
<dbReference type="Gene3D" id="3.30.70.330">
    <property type="match status" value="1"/>
</dbReference>
<evidence type="ECO:0000256" key="1">
    <source>
        <dbReference type="ARBA" id="ARBA00022884"/>
    </source>
</evidence>
<keyword evidence="1 2" id="KW-0694">RNA-binding</keyword>
<dbReference type="InterPro" id="IPR012677">
    <property type="entry name" value="Nucleotide-bd_a/b_plait_sf"/>
</dbReference>
<dbReference type="InterPro" id="IPR035979">
    <property type="entry name" value="RBD_domain_sf"/>
</dbReference>
<proteinExistence type="predicted"/>
<feature type="region of interest" description="Disordered" evidence="3">
    <location>
        <begin position="498"/>
        <end position="547"/>
    </location>
</feature>
<dbReference type="GO" id="GO:0034517">
    <property type="term" value="P:ribophagy"/>
    <property type="evidence" value="ECO:0007669"/>
    <property type="project" value="TreeGrafter"/>
</dbReference>
<feature type="region of interest" description="Disordered" evidence="3">
    <location>
        <begin position="183"/>
        <end position="422"/>
    </location>
</feature>
<dbReference type="PROSITE" id="PS50102">
    <property type="entry name" value="RRM"/>
    <property type="match status" value="1"/>
</dbReference>
<dbReference type="InterPro" id="IPR039539">
    <property type="entry name" value="Ras_GTPase_bind_prot"/>
</dbReference>
<organism evidence="6 7">
    <name type="scientific">Polychaeton citri CBS 116435</name>
    <dbReference type="NCBI Taxonomy" id="1314669"/>
    <lineage>
        <taxon>Eukaryota</taxon>
        <taxon>Fungi</taxon>
        <taxon>Dikarya</taxon>
        <taxon>Ascomycota</taxon>
        <taxon>Pezizomycotina</taxon>
        <taxon>Dothideomycetes</taxon>
        <taxon>Dothideomycetidae</taxon>
        <taxon>Capnodiales</taxon>
        <taxon>Capnodiaceae</taxon>
        <taxon>Polychaeton</taxon>
    </lineage>
</organism>
<feature type="compositionally biased region" description="Low complexity" evidence="3">
    <location>
        <begin position="529"/>
        <end position="547"/>
    </location>
</feature>
<dbReference type="GO" id="GO:0016579">
    <property type="term" value="P:protein deubiquitination"/>
    <property type="evidence" value="ECO:0007669"/>
    <property type="project" value="TreeGrafter"/>
</dbReference>
<dbReference type="Proteomes" id="UP000799441">
    <property type="component" value="Unassembled WGS sequence"/>
</dbReference>
<dbReference type="FunFam" id="3.10.450.50:FF:000003">
    <property type="entry name" value="Nuclear transport factor 2 family protein"/>
    <property type="match status" value="1"/>
</dbReference>
<dbReference type="SUPFAM" id="SSF54928">
    <property type="entry name" value="RNA-binding domain, RBD"/>
    <property type="match status" value="1"/>
</dbReference>
<accession>A0A9P4Q2J2</accession>
<feature type="domain" description="RRM" evidence="4">
    <location>
        <begin position="422"/>
        <end position="494"/>
    </location>
</feature>
<dbReference type="PANTHER" id="PTHR10693">
    <property type="entry name" value="RAS GTPASE-ACTIVATING PROTEIN-BINDING PROTEIN"/>
    <property type="match status" value="1"/>
</dbReference>
<dbReference type="PROSITE" id="PS50177">
    <property type="entry name" value="NTF2_DOMAIN"/>
    <property type="match status" value="1"/>
</dbReference>
<dbReference type="InterPro" id="IPR000504">
    <property type="entry name" value="RRM_dom"/>
</dbReference>
<dbReference type="InterPro" id="IPR018222">
    <property type="entry name" value="Nuclear_transport_factor_2_euk"/>
</dbReference>
<protein>
    <recommendedName>
        <fullName evidence="8">NTF2-domain-containing protein</fullName>
    </recommendedName>
</protein>
<reference evidence="6" key="1">
    <citation type="journal article" date="2020" name="Stud. Mycol.">
        <title>101 Dothideomycetes genomes: a test case for predicting lifestyles and emergence of pathogens.</title>
        <authorList>
            <person name="Haridas S."/>
            <person name="Albert R."/>
            <person name="Binder M."/>
            <person name="Bloem J."/>
            <person name="Labutti K."/>
            <person name="Salamov A."/>
            <person name="Andreopoulos B."/>
            <person name="Baker S."/>
            <person name="Barry K."/>
            <person name="Bills G."/>
            <person name="Bluhm B."/>
            <person name="Cannon C."/>
            <person name="Castanera R."/>
            <person name="Culley D."/>
            <person name="Daum C."/>
            <person name="Ezra D."/>
            <person name="Gonzalez J."/>
            <person name="Henrissat B."/>
            <person name="Kuo A."/>
            <person name="Liang C."/>
            <person name="Lipzen A."/>
            <person name="Lutzoni F."/>
            <person name="Magnuson J."/>
            <person name="Mondo S."/>
            <person name="Nolan M."/>
            <person name="Ohm R."/>
            <person name="Pangilinan J."/>
            <person name="Park H.-J."/>
            <person name="Ramirez L."/>
            <person name="Alfaro M."/>
            <person name="Sun H."/>
            <person name="Tritt A."/>
            <person name="Yoshinaga Y."/>
            <person name="Zwiers L.-H."/>
            <person name="Turgeon B."/>
            <person name="Goodwin S."/>
            <person name="Spatafora J."/>
            <person name="Crous P."/>
            <person name="Grigoriev I."/>
        </authorList>
    </citation>
    <scope>NUCLEOTIDE SEQUENCE</scope>
    <source>
        <strain evidence="6">CBS 116435</strain>
    </source>
</reference>
<gene>
    <name evidence="6" type="ORF">K431DRAFT_286827</name>
</gene>
<evidence type="ECO:0000259" key="4">
    <source>
        <dbReference type="PROSITE" id="PS50102"/>
    </source>
</evidence>
<dbReference type="Pfam" id="PF00076">
    <property type="entry name" value="RRM_1"/>
    <property type="match status" value="1"/>
</dbReference>
<feature type="compositionally biased region" description="Low complexity" evidence="3">
    <location>
        <begin position="37"/>
        <end position="55"/>
    </location>
</feature>
<feature type="compositionally biased region" description="Low complexity" evidence="3">
    <location>
        <begin position="343"/>
        <end position="358"/>
    </location>
</feature>
<dbReference type="CDD" id="cd00780">
    <property type="entry name" value="NTF2"/>
    <property type="match status" value="1"/>
</dbReference>
<evidence type="ECO:0000313" key="6">
    <source>
        <dbReference type="EMBL" id="KAF2719387.1"/>
    </source>
</evidence>
<feature type="compositionally biased region" description="Gly residues" evidence="3">
    <location>
        <begin position="510"/>
        <end position="528"/>
    </location>
</feature>
<evidence type="ECO:0008006" key="8">
    <source>
        <dbReference type="Google" id="ProtNLM"/>
    </source>
</evidence>
<feature type="compositionally biased region" description="Low complexity" evidence="3">
    <location>
        <begin position="365"/>
        <end position="374"/>
    </location>
</feature>
<dbReference type="InterPro" id="IPR032710">
    <property type="entry name" value="NTF2-like_dom_sf"/>
</dbReference>
<feature type="compositionally biased region" description="Polar residues" evidence="3">
    <location>
        <begin position="396"/>
        <end position="418"/>
    </location>
</feature>
<feature type="compositionally biased region" description="Polar residues" evidence="3">
    <location>
        <begin position="246"/>
        <end position="259"/>
    </location>
</feature>
<name>A0A9P4Q2J2_9PEZI</name>
<dbReference type="GO" id="GO:0003729">
    <property type="term" value="F:mRNA binding"/>
    <property type="evidence" value="ECO:0007669"/>
    <property type="project" value="TreeGrafter"/>
</dbReference>
<evidence type="ECO:0000259" key="5">
    <source>
        <dbReference type="PROSITE" id="PS50177"/>
    </source>
</evidence>
<evidence type="ECO:0000313" key="7">
    <source>
        <dbReference type="Proteomes" id="UP000799441"/>
    </source>
</evidence>
<evidence type="ECO:0000256" key="2">
    <source>
        <dbReference type="PROSITE-ProRule" id="PRU00176"/>
    </source>
</evidence>
<evidence type="ECO:0000256" key="3">
    <source>
        <dbReference type="SAM" id="MobiDB-lite"/>
    </source>
</evidence>
<dbReference type="InterPro" id="IPR002075">
    <property type="entry name" value="NTF2_dom"/>
</dbReference>
<sequence>MATDSPTVPVNGYGTSHGYAPVDPQQHQQVNAQAGYGQAAATSSAPPTGPSAQQPEIPKDEVGWYFVEQYYTTLSRNPEKLYLFYNKRSQFVSGQETDKVAVCVGQRAINDRIKELDFQDCKVRVTNVDSQASDINIVIQVIGEISNKSQPHKKFTQTFVLATQTNGYFVLNDIFRYIIEEEDEAEQETPAADEQPEAVQDAPTEYQEPTPTVHEVEPKTLTSSVDPAVVERDAKVVDQELEQKTSNEQQIDDGSSVAATNGDGGEDLGKAEAAAPPTLATEASSDLAQSDAAEDLKPETPKDPEPSPSASPPRQAPPQPAAPPKPAVPKTWASLAASANRGVVPVAPSTASTSSQSRPTPPPAKTATPSAQPAQIPPTAPATQREPSPASKAQDEWNTVTAGHGRQQSRQVNGQQPDAPQYRGYIKNVTDAIDGNELQKAIEQYGELLYFDIARQKNCAFVDFKTKDGYEAAVAASPIQLGGNQLYVEERRFKPGATPYVPRGQYQGNRGRGGFQNRGGSGGGGGGNYAARGARGSAPRGRGAAPT</sequence>
<comment type="caution">
    <text evidence="6">The sequence shown here is derived from an EMBL/GenBank/DDBJ whole genome shotgun (WGS) entry which is preliminary data.</text>
</comment>
<dbReference type="GO" id="GO:1990861">
    <property type="term" value="C:Ubp3-Bre5 deubiquitination complex"/>
    <property type="evidence" value="ECO:0007669"/>
    <property type="project" value="TreeGrafter"/>
</dbReference>
<dbReference type="AlphaFoldDB" id="A0A9P4Q2J2"/>